<keyword evidence="2 5" id="KW-0328">Glycosyltransferase</keyword>
<dbReference type="Pfam" id="PF00201">
    <property type="entry name" value="UDPGT"/>
    <property type="match status" value="1"/>
</dbReference>
<dbReference type="SUPFAM" id="SSF53756">
    <property type="entry name" value="UDP-Glycosyltransferase/glycogen phosphorylase"/>
    <property type="match status" value="1"/>
</dbReference>
<evidence type="ECO:0000313" key="7">
    <source>
        <dbReference type="Proteomes" id="UP000215914"/>
    </source>
</evidence>
<comment type="function">
    <text evidence="4">May glycosylate diterpenes or flavonols in leaves.</text>
</comment>
<accession>A0A251TT91</accession>
<name>A0A251TT91_HELAN</name>
<dbReference type="PANTHER" id="PTHR48046">
    <property type="entry name" value="UDP-GLYCOSYLTRANSFERASE 72E1"/>
    <property type="match status" value="1"/>
</dbReference>
<proteinExistence type="inferred from homology"/>
<dbReference type="FunFam" id="3.40.50.2000:FF:000056">
    <property type="entry name" value="Glycosyltransferase"/>
    <property type="match status" value="1"/>
</dbReference>
<evidence type="ECO:0000256" key="3">
    <source>
        <dbReference type="ARBA" id="ARBA00022679"/>
    </source>
</evidence>
<protein>
    <submittedName>
        <fullName evidence="6">Putative UDP-glucuronosyl/UDP-glucosyltransferase</fullName>
    </submittedName>
</protein>
<dbReference type="EMBL" id="CM007898">
    <property type="protein sequence ID" value="OTG13792.1"/>
    <property type="molecule type" value="Genomic_DNA"/>
</dbReference>
<dbReference type="Proteomes" id="UP000215914">
    <property type="component" value="Chromosome 9"/>
</dbReference>
<reference evidence="7" key="1">
    <citation type="journal article" date="2017" name="Nature">
        <title>The sunflower genome provides insights into oil metabolism, flowering and Asterid evolution.</title>
        <authorList>
            <person name="Badouin H."/>
            <person name="Gouzy J."/>
            <person name="Grassa C.J."/>
            <person name="Murat F."/>
            <person name="Staton S.E."/>
            <person name="Cottret L."/>
            <person name="Lelandais-Briere C."/>
            <person name="Owens G.L."/>
            <person name="Carrere S."/>
            <person name="Mayjonade B."/>
            <person name="Legrand L."/>
            <person name="Gill N."/>
            <person name="Kane N.C."/>
            <person name="Bowers J.E."/>
            <person name="Hubner S."/>
            <person name="Bellec A."/>
            <person name="Berard A."/>
            <person name="Berges H."/>
            <person name="Blanchet N."/>
            <person name="Boniface M.C."/>
            <person name="Brunel D."/>
            <person name="Catrice O."/>
            <person name="Chaidir N."/>
            <person name="Claudel C."/>
            <person name="Donnadieu C."/>
            <person name="Faraut T."/>
            <person name="Fievet G."/>
            <person name="Helmstetter N."/>
            <person name="King M."/>
            <person name="Knapp S.J."/>
            <person name="Lai Z."/>
            <person name="Le Paslier M.C."/>
            <person name="Lippi Y."/>
            <person name="Lorenzon L."/>
            <person name="Mandel J.R."/>
            <person name="Marage G."/>
            <person name="Marchand G."/>
            <person name="Marquand E."/>
            <person name="Bret-Mestries E."/>
            <person name="Morien E."/>
            <person name="Nambeesan S."/>
            <person name="Nguyen T."/>
            <person name="Pegot-Espagnet P."/>
            <person name="Pouilly N."/>
            <person name="Raftis F."/>
            <person name="Sallet E."/>
            <person name="Schiex T."/>
            <person name="Thomas J."/>
            <person name="Vandecasteele C."/>
            <person name="Vares D."/>
            <person name="Vear F."/>
            <person name="Vautrin S."/>
            <person name="Crespi M."/>
            <person name="Mangin B."/>
            <person name="Burke J.M."/>
            <person name="Salse J."/>
            <person name="Munos S."/>
            <person name="Vincourt P."/>
            <person name="Rieseberg L.H."/>
            <person name="Langlade N.B."/>
        </authorList>
    </citation>
    <scope>NUCLEOTIDE SEQUENCE [LARGE SCALE GENOMIC DNA]</scope>
    <source>
        <strain evidence="7">cv. SF193</strain>
    </source>
</reference>
<dbReference type="OMA" id="AVNANHY"/>
<dbReference type="PANTHER" id="PTHR48046:SF1">
    <property type="entry name" value="GLYCOSYLTRANSFERASE-RELATED"/>
    <property type="match status" value="1"/>
</dbReference>
<dbReference type="InterPro" id="IPR002213">
    <property type="entry name" value="UDP_glucos_trans"/>
</dbReference>
<evidence type="ECO:0000256" key="2">
    <source>
        <dbReference type="ARBA" id="ARBA00022676"/>
    </source>
</evidence>
<comment type="similarity">
    <text evidence="1 5">Belongs to the UDP-glycosyltransferase family.</text>
</comment>
<evidence type="ECO:0000256" key="1">
    <source>
        <dbReference type="ARBA" id="ARBA00009995"/>
    </source>
</evidence>
<evidence type="ECO:0000256" key="5">
    <source>
        <dbReference type="RuleBase" id="RU003718"/>
    </source>
</evidence>
<organism evidence="6 7">
    <name type="scientific">Helianthus annuus</name>
    <name type="common">Common sunflower</name>
    <dbReference type="NCBI Taxonomy" id="4232"/>
    <lineage>
        <taxon>Eukaryota</taxon>
        <taxon>Viridiplantae</taxon>
        <taxon>Streptophyta</taxon>
        <taxon>Embryophyta</taxon>
        <taxon>Tracheophyta</taxon>
        <taxon>Spermatophyta</taxon>
        <taxon>Magnoliopsida</taxon>
        <taxon>eudicotyledons</taxon>
        <taxon>Gunneridae</taxon>
        <taxon>Pentapetalae</taxon>
        <taxon>asterids</taxon>
        <taxon>campanulids</taxon>
        <taxon>Asterales</taxon>
        <taxon>Asteraceae</taxon>
        <taxon>Asteroideae</taxon>
        <taxon>Heliantheae alliance</taxon>
        <taxon>Heliantheae</taxon>
        <taxon>Helianthus</taxon>
    </lineage>
</organism>
<evidence type="ECO:0000256" key="4">
    <source>
        <dbReference type="ARBA" id="ARBA00053747"/>
    </source>
</evidence>
<dbReference type="CDD" id="cd03784">
    <property type="entry name" value="GT1_Gtf-like"/>
    <property type="match status" value="1"/>
</dbReference>
<dbReference type="Gene3D" id="3.40.50.2000">
    <property type="entry name" value="Glycogen Phosphorylase B"/>
    <property type="match status" value="1"/>
</dbReference>
<keyword evidence="3 5" id="KW-0808">Transferase</keyword>
<dbReference type="PROSITE" id="PS00375">
    <property type="entry name" value="UDPGT"/>
    <property type="match status" value="1"/>
</dbReference>
<dbReference type="AlphaFoldDB" id="A0A251TT91"/>
<evidence type="ECO:0000313" key="6">
    <source>
        <dbReference type="EMBL" id="OTG13792.1"/>
    </source>
</evidence>
<keyword evidence="7" id="KW-1185">Reference proteome</keyword>
<dbReference type="InterPro" id="IPR035595">
    <property type="entry name" value="UDP_glycos_trans_CS"/>
</dbReference>
<sequence>MGLELSRQRFVWVVRPPNGHVSDGSFFKPGQSDTTRDYLPEGFLTRTQKVGLVVSSWAPQVEILNHTSVAVFLTHCGWNSTLESVTNGVPMIAWPLYAEQKMNAAMLTEELKVAVRPEVLPTKKVVGREEVARMVMNLVEGEEGKVMKIKVDMLKEGAENAIRENGSSYISICKFIEDCWSQIK</sequence>
<dbReference type="GO" id="GO:0008194">
    <property type="term" value="F:UDP-glycosyltransferase activity"/>
    <property type="evidence" value="ECO:0007669"/>
    <property type="project" value="InterPro"/>
</dbReference>
<dbReference type="InParanoid" id="A0A251TT91"/>
<gene>
    <name evidence="6" type="ORF">HannXRQ_Chr09g0242181</name>
</gene>